<feature type="domain" description="RNA helicase aquarius N-terminal" evidence="2">
    <location>
        <begin position="30"/>
        <end position="310"/>
    </location>
</feature>
<dbReference type="Proteomes" id="UP000000305">
    <property type="component" value="Unassembled WGS sequence"/>
</dbReference>
<dbReference type="InterPro" id="IPR032174">
    <property type="entry name" value="Aquarius_N"/>
</dbReference>
<dbReference type="HOGENOM" id="CLU_049672_0_0_1"/>
<evidence type="ECO:0000256" key="1">
    <source>
        <dbReference type="SAM" id="MobiDB-lite"/>
    </source>
</evidence>
<reference evidence="3 4" key="1">
    <citation type="journal article" date="2011" name="Science">
        <title>The ecoresponsive genome of Daphnia pulex.</title>
        <authorList>
            <person name="Colbourne J.K."/>
            <person name="Pfrender M.E."/>
            <person name="Gilbert D."/>
            <person name="Thomas W.K."/>
            <person name="Tucker A."/>
            <person name="Oakley T.H."/>
            <person name="Tokishita S."/>
            <person name="Aerts A."/>
            <person name="Arnold G.J."/>
            <person name="Basu M.K."/>
            <person name="Bauer D.J."/>
            <person name="Caceres C.E."/>
            <person name="Carmel L."/>
            <person name="Casola C."/>
            <person name="Choi J.H."/>
            <person name="Detter J.C."/>
            <person name="Dong Q."/>
            <person name="Dusheyko S."/>
            <person name="Eads B.D."/>
            <person name="Frohlich T."/>
            <person name="Geiler-Samerotte K.A."/>
            <person name="Gerlach D."/>
            <person name="Hatcher P."/>
            <person name="Jogdeo S."/>
            <person name="Krijgsveld J."/>
            <person name="Kriventseva E.V."/>
            <person name="Kultz D."/>
            <person name="Laforsch C."/>
            <person name="Lindquist E."/>
            <person name="Lopez J."/>
            <person name="Manak J.R."/>
            <person name="Muller J."/>
            <person name="Pangilinan J."/>
            <person name="Patwardhan R.P."/>
            <person name="Pitluck S."/>
            <person name="Pritham E.J."/>
            <person name="Rechtsteiner A."/>
            <person name="Rho M."/>
            <person name="Rogozin I.B."/>
            <person name="Sakarya O."/>
            <person name="Salamov A."/>
            <person name="Schaack S."/>
            <person name="Shapiro H."/>
            <person name="Shiga Y."/>
            <person name="Skalitzky C."/>
            <person name="Smith Z."/>
            <person name="Souvorov A."/>
            <person name="Sung W."/>
            <person name="Tang Z."/>
            <person name="Tsuchiya D."/>
            <person name="Tu H."/>
            <person name="Vos H."/>
            <person name="Wang M."/>
            <person name="Wolf Y.I."/>
            <person name="Yamagata H."/>
            <person name="Yamada T."/>
            <person name="Ye Y."/>
            <person name="Shaw J.R."/>
            <person name="Andrews J."/>
            <person name="Crease T.J."/>
            <person name="Tang H."/>
            <person name="Lucas S.M."/>
            <person name="Robertson H.M."/>
            <person name="Bork P."/>
            <person name="Koonin E.V."/>
            <person name="Zdobnov E.M."/>
            <person name="Grigoriev I.V."/>
            <person name="Lynch M."/>
            <person name="Boore J.L."/>
        </authorList>
    </citation>
    <scope>NUCLEOTIDE SEQUENCE [LARGE SCALE GENOMIC DNA]</scope>
</reference>
<dbReference type="KEGG" id="dpx:DAPPUDRAFT_102235"/>
<evidence type="ECO:0000313" key="4">
    <source>
        <dbReference type="Proteomes" id="UP000000305"/>
    </source>
</evidence>
<feature type="compositionally biased region" description="Polar residues" evidence="1">
    <location>
        <begin position="9"/>
        <end position="22"/>
    </location>
</feature>
<dbReference type="InParanoid" id="E9GFT7"/>
<gene>
    <name evidence="3" type="ORF">DAPPUDRAFT_102235</name>
</gene>
<dbReference type="AlphaFoldDB" id="E9GFT7"/>
<dbReference type="eggNOG" id="KOG1806">
    <property type="taxonomic scope" value="Eukaryota"/>
</dbReference>
<sequence length="369" mass="43198">MENKDRNDGSSNKNNENKTPLTVDQINSDRITQVASKYWAPQTCGNHMDFDASIVDQIYHQEVQGAKFMIRRIMMLEFSQYLENYLWPNYKPDNSSASHVLSIVIMVNEKFRERVSAWQIFQKLPENFPSLFKQLMEMSLDEKWGLSFKERTMILIFFNHCFNSLEIDLIRDQVQKLVSLSIWTCLPEGRREQELNAFPKLRKFWKVIQKKDSKENEDSKSKADFERRFLQRLMHKFLSLLATIPLEGDIDVEAVHYCERFLELLIDLEALLPTRRFFNVVMDDCHLVTRCHLSMLNQRTEGKLFSQLCKRTKETISIVHRVLNNKARSEFRGPSFLRRNSVRDLLFSVGSSGDKANIATFAGVFSKGA</sequence>
<name>E9GFT7_DAPPU</name>
<feature type="region of interest" description="Disordered" evidence="1">
    <location>
        <begin position="1"/>
        <end position="22"/>
    </location>
</feature>
<evidence type="ECO:0000259" key="2">
    <source>
        <dbReference type="Pfam" id="PF16399"/>
    </source>
</evidence>
<dbReference type="OMA" id="EESVRYC"/>
<proteinExistence type="predicted"/>
<accession>E9GFT7</accession>
<dbReference type="Pfam" id="PF16399">
    <property type="entry name" value="Aquarius_N_1st"/>
    <property type="match status" value="1"/>
</dbReference>
<dbReference type="STRING" id="6669.E9GFT7"/>
<evidence type="ECO:0000313" key="3">
    <source>
        <dbReference type="EMBL" id="EFX81697.1"/>
    </source>
</evidence>
<protein>
    <recommendedName>
        <fullName evidence="2">RNA helicase aquarius N-terminal domain-containing protein</fullName>
    </recommendedName>
</protein>
<organism evidence="3 4">
    <name type="scientific">Daphnia pulex</name>
    <name type="common">Water flea</name>
    <dbReference type="NCBI Taxonomy" id="6669"/>
    <lineage>
        <taxon>Eukaryota</taxon>
        <taxon>Metazoa</taxon>
        <taxon>Ecdysozoa</taxon>
        <taxon>Arthropoda</taxon>
        <taxon>Crustacea</taxon>
        <taxon>Branchiopoda</taxon>
        <taxon>Diplostraca</taxon>
        <taxon>Cladocera</taxon>
        <taxon>Anomopoda</taxon>
        <taxon>Daphniidae</taxon>
        <taxon>Daphnia</taxon>
    </lineage>
</organism>
<keyword evidence="4" id="KW-1185">Reference proteome</keyword>
<dbReference type="EMBL" id="GL732542">
    <property type="protein sequence ID" value="EFX81697.1"/>
    <property type="molecule type" value="Genomic_DNA"/>
</dbReference>
<dbReference type="OrthoDB" id="1879at2759"/>